<sequence length="206" mass="21713">MARGTGIYSQVVAGLKVLLPVIALGLLSTLFLFSRDTDPTRNLPLATVESLKGRSSETATGATYSGMTDTGAQVTMRAQMARPDPEAVDRLIAETFDATIDFEDGSRVQISAPSAEMDNAGATARLTGGVEIDSSTGYSIRTEALTSAMTRVEIESDGAVSATGPSGTLDAGKLRIIADDSPDAEEGDVQLLFTDGVRMIYERQQQ</sequence>
<dbReference type="NCBIfam" id="TIGR04409">
    <property type="entry name" value="LptC_YrbK"/>
    <property type="match status" value="1"/>
</dbReference>
<dbReference type="Proteomes" id="UP000186684">
    <property type="component" value="Unassembled WGS sequence"/>
</dbReference>
<reference evidence="3" key="1">
    <citation type="submission" date="2017-01" db="EMBL/GenBank/DDBJ databases">
        <authorList>
            <person name="Varghese N."/>
            <person name="Submissions S."/>
        </authorList>
    </citation>
    <scope>NUCLEOTIDE SEQUENCE [LARGE SCALE GENOMIC DNA]</scope>
    <source>
        <strain evidence="3">DSM 29430</strain>
    </source>
</reference>
<name>A0A1N7JY00_9RHOB</name>
<dbReference type="OrthoDB" id="7871110at2"/>
<dbReference type="InterPro" id="IPR026265">
    <property type="entry name" value="LptC"/>
</dbReference>
<dbReference type="STRING" id="633194.SAMN05421759_101310"/>
<organism evidence="2 3">
    <name type="scientific">Roseivivax lentus</name>
    <dbReference type="NCBI Taxonomy" id="633194"/>
    <lineage>
        <taxon>Bacteria</taxon>
        <taxon>Pseudomonadati</taxon>
        <taxon>Pseudomonadota</taxon>
        <taxon>Alphaproteobacteria</taxon>
        <taxon>Rhodobacterales</taxon>
        <taxon>Roseobacteraceae</taxon>
        <taxon>Roseivivax</taxon>
    </lineage>
</organism>
<dbReference type="AlphaFoldDB" id="A0A1N7JY00"/>
<accession>A0A1N7JY00</accession>
<gene>
    <name evidence="2" type="ORF">SAMN05421759_101310</name>
</gene>
<keyword evidence="1" id="KW-1133">Transmembrane helix</keyword>
<evidence type="ECO:0000313" key="2">
    <source>
        <dbReference type="EMBL" id="SIS54215.1"/>
    </source>
</evidence>
<dbReference type="Gene3D" id="2.60.450.10">
    <property type="entry name" value="Lipopolysaccharide (LPS) transport protein A like domain"/>
    <property type="match status" value="1"/>
</dbReference>
<keyword evidence="1" id="KW-0472">Membrane</keyword>
<protein>
    <submittedName>
        <fullName evidence="2">Lipopolysaccharide export system protein LptC</fullName>
    </submittedName>
</protein>
<evidence type="ECO:0000256" key="1">
    <source>
        <dbReference type="SAM" id="Phobius"/>
    </source>
</evidence>
<keyword evidence="1" id="KW-0812">Transmembrane</keyword>
<feature type="transmembrane region" description="Helical" evidence="1">
    <location>
        <begin position="12"/>
        <end position="33"/>
    </location>
</feature>
<dbReference type="GO" id="GO:0015221">
    <property type="term" value="F:lipopolysaccharide transmembrane transporter activity"/>
    <property type="evidence" value="ECO:0007669"/>
    <property type="project" value="InterPro"/>
</dbReference>
<keyword evidence="3" id="KW-1185">Reference proteome</keyword>
<dbReference type="InterPro" id="IPR010664">
    <property type="entry name" value="LipoPS_assembly_LptC-rel"/>
</dbReference>
<dbReference type="EMBL" id="FTOQ01000001">
    <property type="protein sequence ID" value="SIS54215.1"/>
    <property type="molecule type" value="Genomic_DNA"/>
</dbReference>
<proteinExistence type="predicted"/>
<dbReference type="GO" id="GO:0005886">
    <property type="term" value="C:plasma membrane"/>
    <property type="evidence" value="ECO:0007669"/>
    <property type="project" value="InterPro"/>
</dbReference>
<evidence type="ECO:0000313" key="3">
    <source>
        <dbReference type="Proteomes" id="UP000186684"/>
    </source>
</evidence>
<dbReference type="Pfam" id="PF06835">
    <property type="entry name" value="LptC"/>
    <property type="match status" value="1"/>
</dbReference>
<dbReference type="RefSeq" id="WP_076444298.1">
    <property type="nucleotide sequence ID" value="NZ_FTOQ01000001.1"/>
</dbReference>